<keyword evidence="2" id="KW-0680">Restriction system</keyword>
<evidence type="ECO:0000259" key="4">
    <source>
        <dbReference type="Pfam" id="PF01420"/>
    </source>
</evidence>
<organism evidence="5 6">
    <name type="scientific">Rhizobium sullae</name>
    <name type="common">Rhizobium hedysari</name>
    <dbReference type="NCBI Taxonomy" id="50338"/>
    <lineage>
        <taxon>Bacteria</taxon>
        <taxon>Pseudomonadati</taxon>
        <taxon>Pseudomonadota</taxon>
        <taxon>Alphaproteobacteria</taxon>
        <taxon>Hyphomicrobiales</taxon>
        <taxon>Rhizobiaceae</taxon>
        <taxon>Rhizobium/Agrobacterium group</taxon>
        <taxon>Rhizobium</taxon>
    </lineage>
</organism>
<dbReference type="Pfam" id="PF01420">
    <property type="entry name" value="Methylase_S"/>
    <property type="match status" value="1"/>
</dbReference>
<accession>A0A2N0DEH7</accession>
<evidence type="ECO:0000256" key="1">
    <source>
        <dbReference type="ARBA" id="ARBA00010923"/>
    </source>
</evidence>
<protein>
    <recommendedName>
        <fullName evidence="4">Type I restriction modification DNA specificity domain-containing protein</fullName>
    </recommendedName>
</protein>
<evidence type="ECO:0000313" key="5">
    <source>
        <dbReference type="EMBL" id="PKA44504.1"/>
    </source>
</evidence>
<keyword evidence="3" id="KW-0238">DNA-binding</keyword>
<evidence type="ECO:0000256" key="3">
    <source>
        <dbReference type="ARBA" id="ARBA00023125"/>
    </source>
</evidence>
<feature type="domain" description="Type I restriction modification DNA specificity" evidence="4">
    <location>
        <begin position="6"/>
        <end position="110"/>
    </location>
</feature>
<dbReference type="Gene3D" id="3.90.220.20">
    <property type="entry name" value="DNA methylase specificity domains"/>
    <property type="match status" value="1"/>
</dbReference>
<sequence length="145" mass="15929">MPSNVICLRGETPLVTASDWNNGISDYIDSIPDWEGGQITVPNNGSIGAAFYQPRPFSASRDVTILDPLKPISPAAALFICTVIRKEANRYNYARKWTIGRMRETILKLPSSGGKPDFMKMEKLVLALPLGWSLAQPHATSIAQL</sequence>
<dbReference type="InterPro" id="IPR044946">
    <property type="entry name" value="Restrct_endonuc_typeI_TRD_sf"/>
</dbReference>
<evidence type="ECO:0000313" key="6">
    <source>
        <dbReference type="Proteomes" id="UP000232164"/>
    </source>
</evidence>
<evidence type="ECO:0000256" key="2">
    <source>
        <dbReference type="ARBA" id="ARBA00022747"/>
    </source>
</evidence>
<dbReference type="InterPro" id="IPR000055">
    <property type="entry name" value="Restrct_endonuc_typeI_TRD"/>
</dbReference>
<reference evidence="5 6" key="1">
    <citation type="submission" date="2017-11" db="EMBL/GenBank/DDBJ databases">
        <authorList>
            <person name="Han C.G."/>
        </authorList>
    </citation>
    <scope>NUCLEOTIDE SEQUENCE [LARGE SCALE GENOMIC DNA]</scope>
    <source>
        <strain evidence="5 6">HCNT1</strain>
    </source>
</reference>
<comment type="similarity">
    <text evidence="1">Belongs to the type-I restriction system S methylase family.</text>
</comment>
<reference evidence="5 6" key="2">
    <citation type="submission" date="2017-12" db="EMBL/GenBank/DDBJ databases">
        <title>Genome sequence of Rhizobium sullae HCNT1 isolated from Sulla coronaria nodules and featuring peculiar denitrification phenotypes.</title>
        <authorList>
            <person name="De Diego-Diaz B."/>
            <person name="Treu L."/>
            <person name="Campanaro S."/>
            <person name="Da Silva Duarte V."/>
            <person name="Basaglia M."/>
            <person name="Favaro L."/>
            <person name="Casella S."/>
            <person name="Squartini A."/>
        </authorList>
    </citation>
    <scope>NUCLEOTIDE SEQUENCE [LARGE SCALE GENOMIC DNA]</scope>
    <source>
        <strain evidence="5 6">HCNT1</strain>
    </source>
</reference>
<dbReference type="GO" id="GO:0003677">
    <property type="term" value="F:DNA binding"/>
    <property type="evidence" value="ECO:0007669"/>
    <property type="project" value="UniProtKB-KW"/>
</dbReference>
<comment type="caution">
    <text evidence="5">The sequence shown here is derived from an EMBL/GenBank/DDBJ whole genome shotgun (WGS) entry which is preliminary data.</text>
</comment>
<proteinExistence type="inferred from homology"/>
<gene>
    <name evidence="5" type="ORF">CWR43_06200</name>
</gene>
<dbReference type="Proteomes" id="UP000232164">
    <property type="component" value="Unassembled WGS sequence"/>
</dbReference>
<dbReference type="SUPFAM" id="SSF116734">
    <property type="entry name" value="DNA methylase specificity domain"/>
    <property type="match status" value="1"/>
</dbReference>
<dbReference type="AlphaFoldDB" id="A0A2N0DEH7"/>
<dbReference type="RefSeq" id="WP_100770653.1">
    <property type="nucleotide sequence ID" value="NZ_PIQN01000004.1"/>
</dbReference>
<dbReference type="EMBL" id="PIQN01000004">
    <property type="protein sequence ID" value="PKA44504.1"/>
    <property type="molecule type" value="Genomic_DNA"/>
</dbReference>
<name>A0A2N0DEH7_RHISU</name>
<dbReference type="GO" id="GO:0009307">
    <property type="term" value="P:DNA restriction-modification system"/>
    <property type="evidence" value="ECO:0007669"/>
    <property type="project" value="UniProtKB-KW"/>
</dbReference>